<dbReference type="GO" id="GO:0003676">
    <property type="term" value="F:nucleic acid binding"/>
    <property type="evidence" value="ECO:0007669"/>
    <property type="project" value="InterPro"/>
</dbReference>
<organism evidence="9 10">
    <name type="scientific">Williamsoniiplasma somnilux</name>
    <dbReference type="NCBI Taxonomy" id="215578"/>
    <lineage>
        <taxon>Bacteria</taxon>
        <taxon>Bacillati</taxon>
        <taxon>Mycoplasmatota</taxon>
        <taxon>Mollicutes</taxon>
        <taxon>Entomoplasmatales</taxon>
        <taxon>Williamsoniiplasma</taxon>
    </lineage>
</organism>
<dbReference type="Pfam" id="PF02601">
    <property type="entry name" value="Exonuc_VII_L"/>
    <property type="match status" value="1"/>
</dbReference>
<evidence type="ECO:0000256" key="4">
    <source>
        <dbReference type="ARBA" id="ARBA00022839"/>
    </source>
</evidence>
<evidence type="ECO:0000313" key="9">
    <source>
        <dbReference type="EMBL" id="ATZ18759.1"/>
    </source>
</evidence>
<dbReference type="PANTHER" id="PTHR30008">
    <property type="entry name" value="EXODEOXYRIBONUCLEASE 7 LARGE SUBUNIT"/>
    <property type="match status" value="1"/>
</dbReference>
<protein>
    <recommendedName>
        <fullName evidence="5">Exodeoxyribonuclease 7 large subunit</fullName>
        <ecNumber evidence="5">3.1.11.6</ecNumber>
    </recommendedName>
    <alternativeName>
        <fullName evidence="5">Exodeoxyribonuclease VII large subunit</fullName>
        <shortName evidence="5">Exonuclease VII large subunit</shortName>
    </alternativeName>
</protein>
<dbReference type="InterPro" id="IPR025824">
    <property type="entry name" value="OB-fold_nuc-bd_dom"/>
</dbReference>
<evidence type="ECO:0000256" key="1">
    <source>
        <dbReference type="ARBA" id="ARBA00022490"/>
    </source>
</evidence>
<evidence type="ECO:0000256" key="6">
    <source>
        <dbReference type="RuleBase" id="RU004355"/>
    </source>
</evidence>
<dbReference type="InterPro" id="IPR003753">
    <property type="entry name" value="Exonuc_VII_L"/>
</dbReference>
<dbReference type="PANTHER" id="PTHR30008:SF0">
    <property type="entry name" value="EXODEOXYRIBONUCLEASE 7 LARGE SUBUNIT"/>
    <property type="match status" value="1"/>
</dbReference>
<evidence type="ECO:0000259" key="8">
    <source>
        <dbReference type="Pfam" id="PF13742"/>
    </source>
</evidence>
<dbReference type="GO" id="GO:0006308">
    <property type="term" value="P:DNA catabolic process"/>
    <property type="evidence" value="ECO:0007669"/>
    <property type="project" value="UniProtKB-UniRule"/>
</dbReference>
<dbReference type="NCBIfam" id="TIGR00237">
    <property type="entry name" value="xseA"/>
    <property type="match status" value="1"/>
</dbReference>
<comment type="subunit">
    <text evidence="5">Heterooligomer composed of large and small subunits.</text>
</comment>
<name>A0A2K8NY59_9MOLU</name>
<dbReference type="AlphaFoldDB" id="A0A2K8NY59"/>
<comment type="catalytic activity">
    <reaction evidence="5 6">
        <text>Exonucleolytic cleavage in either 5'- to 3'- or 3'- to 5'-direction to yield nucleoside 5'-phosphates.</text>
        <dbReference type="EC" id="3.1.11.6"/>
    </reaction>
</comment>
<dbReference type="RefSeq" id="WP_024863282.1">
    <property type="nucleotide sequence ID" value="NZ_CP024965.1"/>
</dbReference>
<dbReference type="CDD" id="cd04489">
    <property type="entry name" value="ExoVII_LU_OBF"/>
    <property type="match status" value="1"/>
</dbReference>
<sequence>MESFIFTVQEINTLLKKSIENEEYFKNIYVIGELSNLTLNKSGHIYFSIKDEKAAISCMIWKDNGNKLINLNPKEGMKITCSGRITYYVPTGKINFEVRDVKLEGKGELQEIFDQRKNELEKAGWFDRSLKKPIPRFPKNIGIVTAPTGAAIRDIVTTIKRRYPLVNIFLFPSQVQGEQAQFDISKKIKQADSFVTKLDLLIVGRGGGSYEDLWSFNEMPVLQAIKDANIPIISAVGHEPDTTLADYVADFRAATPTAAGEISTPDILELKRELSYYYSQYKKELQKIYEYNQKQINTNQEKILNTTFNHIKLETTKLESLKEHFIKQIKNFYLFEQNNLKTYFEKFELLNPKKPLEKGYALLKNKNGQIINSNNDFKLNDEIEIVLKKLLITSEIKDIKENK</sequence>
<dbReference type="EMBL" id="CP024965">
    <property type="protein sequence ID" value="ATZ18759.1"/>
    <property type="molecule type" value="Genomic_DNA"/>
</dbReference>
<keyword evidence="3 5" id="KW-0378">Hydrolase</keyword>
<gene>
    <name evidence="5 9" type="primary">xseA</name>
    <name evidence="9" type="ORF">ESOMN_v1c03770</name>
</gene>
<evidence type="ECO:0000256" key="2">
    <source>
        <dbReference type="ARBA" id="ARBA00022722"/>
    </source>
</evidence>
<evidence type="ECO:0000256" key="5">
    <source>
        <dbReference type="HAMAP-Rule" id="MF_00378"/>
    </source>
</evidence>
<dbReference type="EC" id="3.1.11.6" evidence="5"/>
<dbReference type="InterPro" id="IPR020579">
    <property type="entry name" value="Exonuc_VII_lsu_C"/>
</dbReference>
<evidence type="ECO:0000256" key="3">
    <source>
        <dbReference type="ARBA" id="ARBA00022801"/>
    </source>
</evidence>
<keyword evidence="4 5" id="KW-0269">Exonuclease</keyword>
<dbReference type="KEGG" id="esx:ESOMN_v1c03770"/>
<dbReference type="GO" id="GO:0005737">
    <property type="term" value="C:cytoplasm"/>
    <property type="evidence" value="ECO:0007669"/>
    <property type="project" value="UniProtKB-SubCell"/>
</dbReference>
<dbReference type="GO" id="GO:0009318">
    <property type="term" value="C:exodeoxyribonuclease VII complex"/>
    <property type="evidence" value="ECO:0007669"/>
    <property type="project" value="UniProtKB-UniRule"/>
</dbReference>
<dbReference type="HAMAP" id="MF_00378">
    <property type="entry name" value="Exonuc_7_L"/>
    <property type="match status" value="1"/>
</dbReference>
<evidence type="ECO:0000313" key="10">
    <source>
        <dbReference type="Proteomes" id="UP000232230"/>
    </source>
</evidence>
<reference evidence="9 10" key="1">
    <citation type="submission" date="2017-11" db="EMBL/GenBank/DDBJ databases">
        <title>Genome sequence of Entomoplasma somnilux PYAN-1 (ATCC 49194).</title>
        <authorList>
            <person name="Lo W.-S."/>
            <person name="Gasparich G.E."/>
            <person name="Kuo C.-H."/>
        </authorList>
    </citation>
    <scope>NUCLEOTIDE SEQUENCE [LARGE SCALE GENOMIC DNA]</scope>
    <source>
        <strain evidence="9 10">PYAN-1</strain>
    </source>
</reference>
<feature type="domain" description="Exonuclease VII large subunit C-terminal" evidence="7">
    <location>
        <begin position="125"/>
        <end position="330"/>
    </location>
</feature>
<dbReference type="Pfam" id="PF13742">
    <property type="entry name" value="tRNA_anti_2"/>
    <property type="match status" value="1"/>
</dbReference>
<comment type="similarity">
    <text evidence="5 6">Belongs to the XseA family.</text>
</comment>
<comment type="subcellular location">
    <subcellularLocation>
        <location evidence="5 6">Cytoplasm</location>
    </subcellularLocation>
</comment>
<accession>A0A2K8NY59</accession>
<evidence type="ECO:0000259" key="7">
    <source>
        <dbReference type="Pfam" id="PF02601"/>
    </source>
</evidence>
<comment type="function">
    <text evidence="5">Bidirectionally degrades single-stranded DNA into large acid-insoluble oligonucleotides, which are then degraded further into small acid-soluble oligonucleotides.</text>
</comment>
<keyword evidence="1 5" id="KW-0963">Cytoplasm</keyword>
<keyword evidence="2 5" id="KW-0540">Nuclease</keyword>
<feature type="domain" description="OB-fold nucleic acid binding" evidence="8">
    <location>
        <begin position="6"/>
        <end position="101"/>
    </location>
</feature>
<dbReference type="GO" id="GO:0008855">
    <property type="term" value="F:exodeoxyribonuclease VII activity"/>
    <property type="evidence" value="ECO:0007669"/>
    <property type="project" value="UniProtKB-UniRule"/>
</dbReference>
<proteinExistence type="inferred from homology"/>
<keyword evidence="10" id="KW-1185">Reference proteome</keyword>
<dbReference type="Proteomes" id="UP000232230">
    <property type="component" value="Chromosome"/>
</dbReference>